<dbReference type="Proteomes" id="UP000001075">
    <property type="component" value="Unassembled WGS sequence"/>
</dbReference>
<dbReference type="EMBL" id="JH000206">
    <property type="protein sequence ID" value="EGV97069.1"/>
    <property type="molecule type" value="Genomic_DNA"/>
</dbReference>
<evidence type="ECO:0000313" key="1">
    <source>
        <dbReference type="EMBL" id="EGV97069.1"/>
    </source>
</evidence>
<organism evidence="1 2">
    <name type="scientific">Cricetulus griseus</name>
    <name type="common">Chinese hamster</name>
    <name type="synonym">Cricetulus barabensis griseus</name>
    <dbReference type="NCBI Taxonomy" id="10029"/>
    <lineage>
        <taxon>Eukaryota</taxon>
        <taxon>Metazoa</taxon>
        <taxon>Chordata</taxon>
        <taxon>Craniata</taxon>
        <taxon>Vertebrata</taxon>
        <taxon>Euteleostomi</taxon>
        <taxon>Mammalia</taxon>
        <taxon>Eutheria</taxon>
        <taxon>Euarchontoglires</taxon>
        <taxon>Glires</taxon>
        <taxon>Rodentia</taxon>
        <taxon>Myomorpha</taxon>
        <taxon>Muroidea</taxon>
        <taxon>Cricetidae</taxon>
        <taxon>Cricetinae</taxon>
        <taxon>Cricetulus</taxon>
    </lineage>
</organism>
<sequence length="50" mass="5777">MLKFYSKIQVSFYPGTDTQNLNKLIILPDIYSLYDLQSGPVSTLEITFIF</sequence>
<name>G3H831_CRIGR</name>
<reference evidence="2" key="1">
    <citation type="journal article" date="2011" name="Nat. Biotechnol.">
        <title>The genomic sequence of the Chinese hamster ovary (CHO)-K1 cell line.</title>
        <authorList>
            <person name="Xu X."/>
            <person name="Nagarajan H."/>
            <person name="Lewis N.E."/>
            <person name="Pan S."/>
            <person name="Cai Z."/>
            <person name="Liu X."/>
            <person name="Chen W."/>
            <person name="Xie M."/>
            <person name="Wang W."/>
            <person name="Hammond S."/>
            <person name="Andersen M.R."/>
            <person name="Neff N."/>
            <person name="Passarelli B."/>
            <person name="Koh W."/>
            <person name="Fan H.C."/>
            <person name="Wang J."/>
            <person name="Gui Y."/>
            <person name="Lee K.H."/>
            <person name="Betenbaugh M.J."/>
            <person name="Quake S.R."/>
            <person name="Famili I."/>
            <person name="Palsson B.O."/>
            <person name="Wang J."/>
        </authorList>
    </citation>
    <scope>NUCLEOTIDE SEQUENCE [LARGE SCALE GENOMIC DNA]</scope>
    <source>
        <strain evidence="2">CHO K1 cell line</strain>
    </source>
</reference>
<proteinExistence type="predicted"/>
<evidence type="ECO:0000313" key="2">
    <source>
        <dbReference type="Proteomes" id="UP000001075"/>
    </source>
</evidence>
<dbReference type="InParanoid" id="G3H831"/>
<gene>
    <name evidence="1" type="ORF">I79_006526</name>
</gene>
<dbReference type="AlphaFoldDB" id="G3H831"/>
<protein>
    <submittedName>
        <fullName evidence="1">Uncharacterized protein</fullName>
    </submittedName>
</protein>
<accession>G3H831</accession>